<accession>A0ABP5ADY0</accession>
<feature type="transmembrane region" description="Helical" evidence="5">
    <location>
        <begin position="373"/>
        <end position="390"/>
    </location>
</feature>
<feature type="transmembrane region" description="Helical" evidence="5">
    <location>
        <begin position="218"/>
        <end position="240"/>
    </location>
</feature>
<feature type="transmembrane region" description="Helical" evidence="5">
    <location>
        <begin position="135"/>
        <end position="153"/>
    </location>
</feature>
<evidence type="ECO:0000256" key="2">
    <source>
        <dbReference type="ARBA" id="ARBA00022692"/>
    </source>
</evidence>
<feature type="transmembrane region" description="Helical" evidence="5">
    <location>
        <begin position="165"/>
        <end position="187"/>
    </location>
</feature>
<feature type="transmembrane region" description="Helical" evidence="5">
    <location>
        <begin position="44"/>
        <end position="64"/>
    </location>
</feature>
<reference evidence="8" key="1">
    <citation type="journal article" date="2019" name="Int. J. Syst. Evol. Microbiol.">
        <title>The Global Catalogue of Microorganisms (GCM) 10K type strain sequencing project: providing services to taxonomists for standard genome sequencing and annotation.</title>
        <authorList>
            <consortium name="The Broad Institute Genomics Platform"/>
            <consortium name="The Broad Institute Genome Sequencing Center for Infectious Disease"/>
            <person name="Wu L."/>
            <person name="Ma J."/>
        </authorList>
    </citation>
    <scope>NUCLEOTIDE SEQUENCE [LARGE SCALE GENOMIC DNA]</scope>
    <source>
        <strain evidence="8">JCM 14046</strain>
    </source>
</reference>
<dbReference type="InterPro" id="IPR036259">
    <property type="entry name" value="MFS_trans_sf"/>
</dbReference>
<keyword evidence="4 5" id="KW-0472">Membrane</keyword>
<evidence type="ECO:0000259" key="6">
    <source>
        <dbReference type="PROSITE" id="PS50850"/>
    </source>
</evidence>
<feature type="domain" description="Major facilitator superfamily (MFS) profile" evidence="6">
    <location>
        <begin position="1"/>
        <end position="397"/>
    </location>
</feature>
<evidence type="ECO:0000256" key="1">
    <source>
        <dbReference type="ARBA" id="ARBA00004651"/>
    </source>
</evidence>
<dbReference type="Pfam" id="PF07690">
    <property type="entry name" value="MFS_1"/>
    <property type="match status" value="1"/>
</dbReference>
<feature type="transmembrane region" description="Helical" evidence="5">
    <location>
        <begin position="339"/>
        <end position="361"/>
    </location>
</feature>
<keyword evidence="3 5" id="KW-1133">Transmembrane helix</keyword>
<sequence length="409" mass="41350">MELDARTQRRLVALVQVLGLAVWFSATAIAPSLRAEWDLTAASAVWLTASVQVGFAAGAVVSAAAGLSDRFAPQRLLAVCALGAATTTVLLAVLSQGLGSAVPLRTLTGFFLAGIYPVGMKLTASWAAPADRGRAFGVLIGALTLGSALPHLIAGLTPEDGALPWRAVMLAAATLAGTAALVAVVAVRPGPDLAPSARPRPGQALQGFTERGPRLVNLGYFGHMWELYALWTWIPAYLAASAAGRGEPAGTISLATFAVVGVAGVAGAVLGGRAADRWGRPAAAVTALAVSGACCLLSPLAYAAPAWLLALFLATWGASVIADSGVFSTAMSEVADQRYVGTALTVQTAAGFALTVVTIQLVPVLAGVVGWQYAFWLLAPGPVVGALAMARLRRDARAPAAGGAGGRGA</sequence>
<dbReference type="InterPro" id="IPR020846">
    <property type="entry name" value="MFS_dom"/>
</dbReference>
<evidence type="ECO:0000256" key="4">
    <source>
        <dbReference type="ARBA" id="ARBA00023136"/>
    </source>
</evidence>
<dbReference type="PANTHER" id="PTHR23521:SF3">
    <property type="entry name" value="MFS TRANSPORTER"/>
    <property type="match status" value="1"/>
</dbReference>
<keyword evidence="2 5" id="KW-0812">Transmembrane</keyword>
<dbReference type="InterPro" id="IPR011701">
    <property type="entry name" value="MFS"/>
</dbReference>
<evidence type="ECO:0000256" key="3">
    <source>
        <dbReference type="ARBA" id="ARBA00022989"/>
    </source>
</evidence>
<dbReference type="PROSITE" id="PS50850">
    <property type="entry name" value="MFS"/>
    <property type="match status" value="1"/>
</dbReference>
<evidence type="ECO:0000313" key="8">
    <source>
        <dbReference type="Proteomes" id="UP001501612"/>
    </source>
</evidence>
<proteinExistence type="predicted"/>
<dbReference type="Gene3D" id="1.20.1250.20">
    <property type="entry name" value="MFS general substrate transporter like domains"/>
    <property type="match status" value="2"/>
</dbReference>
<feature type="transmembrane region" description="Helical" evidence="5">
    <location>
        <begin position="107"/>
        <end position="128"/>
    </location>
</feature>
<comment type="caution">
    <text evidence="7">The sequence shown here is derived from an EMBL/GenBank/DDBJ whole genome shotgun (WGS) entry which is preliminary data.</text>
</comment>
<organism evidence="7 8">
    <name type="scientific">Nocardioides lentus</name>
    <dbReference type="NCBI Taxonomy" id="338077"/>
    <lineage>
        <taxon>Bacteria</taxon>
        <taxon>Bacillati</taxon>
        <taxon>Actinomycetota</taxon>
        <taxon>Actinomycetes</taxon>
        <taxon>Propionibacteriales</taxon>
        <taxon>Nocardioidaceae</taxon>
        <taxon>Nocardioides</taxon>
    </lineage>
</organism>
<feature type="transmembrane region" description="Helical" evidence="5">
    <location>
        <begin position="282"/>
        <end position="301"/>
    </location>
</feature>
<protein>
    <submittedName>
        <fullName evidence="7">MFS transporter</fullName>
    </submittedName>
</protein>
<comment type="subcellular location">
    <subcellularLocation>
        <location evidence="1">Cell membrane</location>
        <topology evidence="1">Multi-pass membrane protein</topology>
    </subcellularLocation>
</comment>
<dbReference type="Proteomes" id="UP001501612">
    <property type="component" value="Unassembled WGS sequence"/>
</dbReference>
<feature type="transmembrane region" description="Helical" evidence="5">
    <location>
        <begin position="76"/>
        <end position="95"/>
    </location>
</feature>
<name>A0ABP5ADY0_9ACTN</name>
<dbReference type="EMBL" id="BAAAMY010000002">
    <property type="protein sequence ID" value="GAA1908484.1"/>
    <property type="molecule type" value="Genomic_DNA"/>
</dbReference>
<evidence type="ECO:0000256" key="5">
    <source>
        <dbReference type="SAM" id="Phobius"/>
    </source>
</evidence>
<gene>
    <name evidence="7" type="ORF">GCM10009737_06850</name>
</gene>
<feature type="transmembrane region" description="Helical" evidence="5">
    <location>
        <begin position="252"/>
        <end position="270"/>
    </location>
</feature>
<feature type="transmembrane region" description="Helical" evidence="5">
    <location>
        <begin position="307"/>
        <end position="327"/>
    </location>
</feature>
<dbReference type="SUPFAM" id="SSF103473">
    <property type="entry name" value="MFS general substrate transporter"/>
    <property type="match status" value="1"/>
</dbReference>
<evidence type="ECO:0000313" key="7">
    <source>
        <dbReference type="EMBL" id="GAA1908484.1"/>
    </source>
</evidence>
<dbReference type="PANTHER" id="PTHR23521">
    <property type="entry name" value="TRANSPORTER MFS SUPERFAMILY"/>
    <property type="match status" value="1"/>
</dbReference>
<keyword evidence="8" id="KW-1185">Reference proteome</keyword>
<dbReference type="RefSeq" id="WP_344003757.1">
    <property type="nucleotide sequence ID" value="NZ_BAAAMY010000002.1"/>
</dbReference>